<accession>A0A4V2W7F2</accession>
<dbReference type="RefSeq" id="WP_131886559.1">
    <property type="nucleotide sequence ID" value="NZ_CP143053.1"/>
</dbReference>
<reference evidence="1 2" key="1">
    <citation type="submission" date="2019-03" db="EMBL/GenBank/DDBJ databases">
        <title>Root nodule microbial communities of legume samples collected from USA, Mexico and Botswana.</title>
        <authorList>
            <person name="Hirsch A."/>
        </authorList>
    </citation>
    <scope>NUCLEOTIDE SEQUENCE [LARGE SCALE GENOMIC DNA]</scope>
    <source>
        <strain evidence="1 2">55</strain>
    </source>
</reference>
<name>A0A4V2W7F2_9ACTN</name>
<dbReference type="Proteomes" id="UP000295805">
    <property type="component" value="Unassembled WGS sequence"/>
</dbReference>
<dbReference type="GeneID" id="89530275"/>
<dbReference type="AlphaFoldDB" id="A0A4V2W7F2"/>
<organism evidence="1 2">
    <name type="scientific">Dietzia cinnamea</name>
    <dbReference type="NCBI Taxonomy" id="321318"/>
    <lineage>
        <taxon>Bacteria</taxon>
        <taxon>Bacillati</taxon>
        <taxon>Actinomycetota</taxon>
        <taxon>Actinomycetes</taxon>
        <taxon>Mycobacteriales</taxon>
        <taxon>Dietziaceae</taxon>
        <taxon>Dietzia</taxon>
    </lineage>
</organism>
<evidence type="ECO:0000313" key="2">
    <source>
        <dbReference type="Proteomes" id="UP000295805"/>
    </source>
</evidence>
<sequence length="300" mass="30810">MPIQVSDALAWQVDDAESRLSAVRAGITATDDVADRLRDDAERVLDGMEGQSVDAARSSVQDLRRRTSALGDDLRSTANPLSSFARSVAIHRDRLQAGVEAVLRQGATVAEDGSVVCPPDMEATRVRELRELEVTVKDALRAIDSLDVETADKLTRLYETIADHSNNVDAKTITVGVVNSVMTEPLAAAIAAGDDGLRSTRVVAKGLGPFGSALSFVAGVYGAPEDEPLTETLAAEGAGLGAGLAASIVGSAVAGGLAGSIVPGAGTVAGVLGGIVLGTIASAKASTHLRDRFDDQRQGG</sequence>
<evidence type="ECO:0000313" key="1">
    <source>
        <dbReference type="EMBL" id="TCW19870.1"/>
    </source>
</evidence>
<comment type="caution">
    <text evidence="1">The sequence shown here is derived from an EMBL/GenBank/DDBJ whole genome shotgun (WGS) entry which is preliminary data.</text>
</comment>
<gene>
    <name evidence="1" type="ORF">EDD19_1375</name>
</gene>
<protein>
    <submittedName>
        <fullName evidence="1">Uncharacterized protein</fullName>
    </submittedName>
</protein>
<proteinExistence type="predicted"/>
<dbReference type="EMBL" id="SMCX01000037">
    <property type="protein sequence ID" value="TCW19870.1"/>
    <property type="molecule type" value="Genomic_DNA"/>
</dbReference>